<dbReference type="PANTHER" id="PTHR34273">
    <property type="entry name" value="METHYLTHIORIBOSE KINASE"/>
    <property type="match status" value="1"/>
</dbReference>
<name>A0A3N4LD49_9PEZI</name>
<evidence type="ECO:0000256" key="3">
    <source>
        <dbReference type="ARBA" id="ARBA00022741"/>
    </source>
</evidence>
<dbReference type="InterPro" id="IPR011009">
    <property type="entry name" value="Kinase-like_dom_sf"/>
</dbReference>
<dbReference type="STRING" id="1051890.A0A3N4LD49"/>
<accession>A0A3N4LD49</accession>
<keyword evidence="4" id="KW-0418">Kinase</keyword>
<dbReference type="PANTHER" id="PTHR34273:SF2">
    <property type="entry name" value="METHYLTHIORIBOSE KINASE"/>
    <property type="match status" value="1"/>
</dbReference>
<dbReference type="EMBL" id="ML121587">
    <property type="protein sequence ID" value="RPB19628.1"/>
    <property type="molecule type" value="Genomic_DNA"/>
</dbReference>
<evidence type="ECO:0000256" key="5">
    <source>
        <dbReference type="ARBA" id="ARBA00022840"/>
    </source>
</evidence>
<reference evidence="7 8" key="1">
    <citation type="journal article" date="2018" name="Nat. Ecol. Evol.">
        <title>Pezizomycetes genomes reveal the molecular basis of ectomycorrhizal truffle lifestyle.</title>
        <authorList>
            <person name="Murat C."/>
            <person name="Payen T."/>
            <person name="Noel B."/>
            <person name="Kuo A."/>
            <person name="Morin E."/>
            <person name="Chen J."/>
            <person name="Kohler A."/>
            <person name="Krizsan K."/>
            <person name="Balestrini R."/>
            <person name="Da Silva C."/>
            <person name="Montanini B."/>
            <person name="Hainaut M."/>
            <person name="Levati E."/>
            <person name="Barry K.W."/>
            <person name="Belfiori B."/>
            <person name="Cichocki N."/>
            <person name="Clum A."/>
            <person name="Dockter R.B."/>
            <person name="Fauchery L."/>
            <person name="Guy J."/>
            <person name="Iotti M."/>
            <person name="Le Tacon F."/>
            <person name="Lindquist E.A."/>
            <person name="Lipzen A."/>
            <person name="Malagnac F."/>
            <person name="Mello A."/>
            <person name="Molinier V."/>
            <person name="Miyauchi S."/>
            <person name="Poulain J."/>
            <person name="Riccioni C."/>
            <person name="Rubini A."/>
            <person name="Sitrit Y."/>
            <person name="Splivallo R."/>
            <person name="Traeger S."/>
            <person name="Wang M."/>
            <person name="Zifcakova L."/>
            <person name="Wipf D."/>
            <person name="Zambonelli A."/>
            <person name="Paolocci F."/>
            <person name="Nowrousian M."/>
            <person name="Ottonello S."/>
            <person name="Baldrian P."/>
            <person name="Spatafora J.W."/>
            <person name="Henrissat B."/>
            <person name="Nagy L.G."/>
            <person name="Aury J.M."/>
            <person name="Wincker P."/>
            <person name="Grigoriev I.V."/>
            <person name="Bonfante P."/>
            <person name="Martin F.M."/>
        </authorList>
    </citation>
    <scope>NUCLEOTIDE SEQUENCE [LARGE SCALE GENOMIC DNA]</scope>
    <source>
        <strain evidence="7 8">ATCC MYA-4762</strain>
    </source>
</reference>
<evidence type="ECO:0000256" key="2">
    <source>
        <dbReference type="ARBA" id="ARBA00022679"/>
    </source>
</evidence>
<evidence type="ECO:0000313" key="8">
    <source>
        <dbReference type="Proteomes" id="UP000267821"/>
    </source>
</evidence>
<dbReference type="GO" id="GO:0005524">
    <property type="term" value="F:ATP binding"/>
    <property type="evidence" value="ECO:0007669"/>
    <property type="project" value="UniProtKB-KW"/>
</dbReference>
<dbReference type="GO" id="GO:0016301">
    <property type="term" value="F:kinase activity"/>
    <property type="evidence" value="ECO:0007669"/>
    <property type="project" value="UniProtKB-KW"/>
</dbReference>
<evidence type="ECO:0000256" key="1">
    <source>
        <dbReference type="ARBA" id="ARBA00010165"/>
    </source>
</evidence>
<keyword evidence="8" id="KW-1185">Reference proteome</keyword>
<comment type="similarity">
    <text evidence="1">Belongs to the methylthioribose kinase family.</text>
</comment>
<dbReference type="InterPro" id="IPR002575">
    <property type="entry name" value="Aminoglycoside_PTrfase"/>
</dbReference>
<dbReference type="AlphaFoldDB" id="A0A3N4LD49"/>
<dbReference type="SUPFAM" id="SSF56112">
    <property type="entry name" value="Protein kinase-like (PK-like)"/>
    <property type="match status" value="1"/>
</dbReference>
<dbReference type="Gene3D" id="3.90.1200.10">
    <property type="match status" value="1"/>
</dbReference>
<sequence>MNFSTPTGLQVLLSSTPYACASLVPLTVGTLNVILRGTLDVPLKDGSTTVIVKHAKSVDALAEGISWDAIRLDYENEMMQAAREALRIELPDSVTIGIPEVYYYDGKNKVLVMQDAGAEVKDLKASLLAGEINSKQADVIGCAIAKFSSKLHSWSKAQPQLCEDIQKHRQATIVSVWATYGRLAETIGMVSESALEEHREAFEHARLVMTKEMQDSANFGIIHGDYWTGNILVSLDATNKDLGLESLYVIDWEISKVAPPLFDIGQMSAEIYLVNHFRQKSEAISLLDSLLRSCDGLDSLRSRCKMAVHFGTHLVVWPIRVPGWGTPKEVEACAKLGAEFIRKGLQGDVEWLELSVLGQLFKRRLTQTS</sequence>
<keyword evidence="5" id="KW-0067">ATP-binding</keyword>
<evidence type="ECO:0000313" key="7">
    <source>
        <dbReference type="EMBL" id="RPB19628.1"/>
    </source>
</evidence>
<organism evidence="7 8">
    <name type="scientific">Terfezia boudieri ATCC MYA-4762</name>
    <dbReference type="NCBI Taxonomy" id="1051890"/>
    <lineage>
        <taxon>Eukaryota</taxon>
        <taxon>Fungi</taxon>
        <taxon>Dikarya</taxon>
        <taxon>Ascomycota</taxon>
        <taxon>Pezizomycotina</taxon>
        <taxon>Pezizomycetes</taxon>
        <taxon>Pezizales</taxon>
        <taxon>Pezizaceae</taxon>
        <taxon>Terfezia</taxon>
    </lineage>
</organism>
<feature type="domain" description="Aminoglycoside phosphotransferase" evidence="6">
    <location>
        <begin position="67"/>
        <end position="268"/>
    </location>
</feature>
<dbReference type="InParanoid" id="A0A3N4LD49"/>
<dbReference type="Proteomes" id="UP000267821">
    <property type="component" value="Unassembled WGS sequence"/>
</dbReference>
<dbReference type="OrthoDB" id="25129at2759"/>
<gene>
    <name evidence="7" type="ORF">L211DRAFT_626057</name>
</gene>
<keyword evidence="3" id="KW-0547">Nucleotide-binding</keyword>
<keyword evidence="2" id="KW-0808">Transferase</keyword>
<proteinExistence type="inferred from homology"/>
<protein>
    <recommendedName>
        <fullName evidence="6">Aminoglycoside phosphotransferase domain-containing protein</fullName>
    </recommendedName>
</protein>
<evidence type="ECO:0000259" key="6">
    <source>
        <dbReference type="Pfam" id="PF01636"/>
    </source>
</evidence>
<dbReference type="Pfam" id="PF01636">
    <property type="entry name" value="APH"/>
    <property type="match status" value="1"/>
</dbReference>
<dbReference type="Gene3D" id="3.30.200.20">
    <property type="entry name" value="Phosphorylase Kinase, domain 1"/>
    <property type="match status" value="1"/>
</dbReference>
<evidence type="ECO:0000256" key="4">
    <source>
        <dbReference type="ARBA" id="ARBA00022777"/>
    </source>
</evidence>